<feature type="transmembrane region" description="Helical" evidence="6">
    <location>
        <begin position="163"/>
        <end position="185"/>
    </location>
</feature>
<dbReference type="CDD" id="cd06581">
    <property type="entry name" value="TM_PBP1_LivM_like"/>
    <property type="match status" value="1"/>
</dbReference>
<evidence type="ECO:0000256" key="1">
    <source>
        <dbReference type="ARBA" id="ARBA00004651"/>
    </source>
</evidence>
<dbReference type="InterPro" id="IPR001851">
    <property type="entry name" value="ABC_transp_permease"/>
</dbReference>
<keyword evidence="2" id="KW-1003">Cell membrane</keyword>
<dbReference type="InterPro" id="IPR043428">
    <property type="entry name" value="LivM-like"/>
</dbReference>
<proteinExistence type="predicted"/>
<dbReference type="OrthoDB" id="9780757at2"/>
<dbReference type="GO" id="GO:0015658">
    <property type="term" value="F:branched-chain amino acid transmembrane transporter activity"/>
    <property type="evidence" value="ECO:0007669"/>
    <property type="project" value="InterPro"/>
</dbReference>
<feature type="transmembrane region" description="Helical" evidence="6">
    <location>
        <begin position="140"/>
        <end position="157"/>
    </location>
</feature>
<dbReference type="Proteomes" id="UP000199355">
    <property type="component" value="Unassembled WGS sequence"/>
</dbReference>
<evidence type="ECO:0000256" key="6">
    <source>
        <dbReference type="SAM" id="Phobius"/>
    </source>
</evidence>
<keyword evidence="3 6" id="KW-0812">Transmembrane</keyword>
<organism evidence="7 8">
    <name type="scientific">Desulfovibrio legallii</name>
    <dbReference type="NCBI Taxonomy" id="571438"/>
    <lineage>
        <taxon>Bacteria</taxon>
        <taxon>Pseudomonadati</taxon>
        <taxon>Thermodesulfobacteriota</taxon>
        <taxon>Desulfovibrionia</taxon>
        <taxon>Desulfovibrionales</taxon>
        <taxon>Desulfovibrionaceae</taxon>
        <taxon>Desulfovibrio</taxon>
    </lineage>
</organism>
<evidence type="ECO:0000256" key="4">
    <source>
        <dbReference type="ARBA" id="ARBA00022989"/>
    </source>
</evidence>
<keyword evidence="5 6" id="KW-0472">Membrane</keyword>
<sequence>MHRICKAAIASIWFMLLTLPVLGIKLNTVDRTVSWRFDRILILGAAIFGLALIWDWCFTRKARGLPLLSLPRAGGFFARLATLRQRPRVLTAALGAVLGVMVIMPWVSSFYQTNIMISALLYVMLALGLNIVVGLAGQLVLGYVAFYAVGAYTYGLLNQFFGLGFWACLPVGGVMAILFGLALGFPVLRLRGDYLAIVTLGFGEIVRLTLQNWTSVTGGPRGIDNIPRPGLFGLQMDISASTTYVYYLVLAAVIVTIVVISRLKNSRVGLALQALREDEIACEAMGIDITRVKLSAFALGSCWAGFAGVIFAAKTTYINPSSFTFMESAMILSMVVLGGMGSITGVVIAAMILILVPEYLRAFSEYRMLLFGLTMVIMMLFRPQGLISGERRRYRISAPHGDGKGELP</sequence>
<dbReference type="PANTHER" id="PTHR30482:SF20">
    <property type="entry name" value="HIGH-AFFINITY BRANCHED-CHAIN AMINO ACID TRANSPORT SYSTEM PERMEASE PROTEIN LIVM"/>
    <property type="match status" value="1"/>
</dbReference>
<dbReference type="RefSeq" id="WP_092152447.1">
    <property type="nucleotide sequence ID" value="NZ_FNBX01000001.1"/>
</dbReference>
<feature type="transmembrane region" description="Helical" evidence="6">
    <location>
        <begin position="89"/>
        <end position="107"/>
    </location>
</feature>
<dbReference type="AlphaFoldDB" id="A0A1G7I7Q8"/>
<dbReference type="GO" id="GO:0005886">
    <property type="term" value="C:plasma membrane"/>
    <property type="evidence" value="ECO:0007669"/>
    <property type="project" value="UniProtKB-SubCell"/>
</dbReference>
<accession>A0A1G7I7Q8</accession>
<feature type="transmembrane region" description="Helical" evidence="6">
    <location>
        <begin position="294"/>
        <end position="317"/>
    </location>
</feature>
<dbReference type="Pfam" id="PF02653">
    <property type="entry name" value="BPD_transp_2"/>
    <property type="match status" value="1"/>
</dbReference>
<feature type="transmembrane region" description="Helical" evidence="6">
    <location>
        <begin position="113"/>
        <end position="133"/>
    </location>
</feature>
<feature type="transmembrane region" description="Helical" evidence="6">
    <location>
        <begin position="192"/>
        <end position="210"/>
    </location>
</feature>
<evidence type="ECO:0000313" key="7">
    <source>
        <dbReference type="EMBL" id="SDF08705.1"/>
    </source>
</evidence>
<feature type="transmembrane region" description="Helical" evidence="6">
    <location>
        <begin position="329"/>
        <end position="356"/>
    </location>
</feature>
<dbReference type="PANTHER" id="PTHR30482">
    <property type="entry name" value="HIGH-AFFINITY BRANCHED-CHAIN AMINO ACID TRANSPORT SYSTEM PERMEASE"/>
    <property type="match status" value="1"/>
</dbReference>
<name>A0A1G7I7Q8_9BACT</name>
<evidence type="ECO:0000313" key="8">
    <source>
        <dbReference type="Proteomes" id="UP000199355"/>
    </source>
</evidence>
<feature type="transmembrane region" description="Helical" evidence="6">
    <location>
        <begin position="244"/>
        <end position="263"/>
    </location>
</feature>
<evidence type="ECO:0000256" key="2">
    <source>
        <dbReference type="ARBA" id="ARBA00022475"/>
    </source>
</evidence>
<protein>
    <submittedName>
        <fullName evidence="7">Branched-chain amino acid transport system permease protein</fullName>
    </submittedName>
</protein>
<reference evidence="8" key="1">
    <citation type="submission" date="2016-10" db="EMBL/GenBank/DDBJ databases">
        <authorList>
            <person name="Varghese N."/>
            <person name="Submissions S."/>
        </authorList>
    </citation>
    <scope>NUCLEOTIDE SEQUENCE [LARGE SCALE GENOMIC DNA]</scope>
    <source>
        <strain evidence="8">KHC7</strain>
    </source>
</reference>
<evidence type="ECO:0000256" key="5">
    <source>
        <dbReference type="ARBA" id="ARBA00023136"/>
    </source>
</evidence>
<evidence type="ECO:0000256" key="3">
    <source>
        <dbReference type="ARBA" id="ARBA00022692"/>
    </source>
</evidence>
<keyword evidence="8" id="KW-1185">Reference proteome</keyword>
<dbReference type="STRING" id="571438.SAMN05192586_101182"/>
<gene>
    <name evidence="7" type="ORF">SAMN05192586_101182</name>
</gene>
<comment type="subcellular location">
    <subcellularLocation>
        <location evidence="1">Cell membrane</location>
        <topology evidence="1">Multi-pass membrane protein</topology>
    </subcellularLocation>
</comment>
<feature type="transmembrane region" description="Helical" evidence="6">
    <location>
        <begin position="39"/>
        <end position="58"/>
    </location>
</feature>
<dbReference type="EMBL" id="FNBX01000001">
    <property type="protein sequence ID" value="SDF08705.1"/>
    <property type="molecule type" value="Genomic_DNA"/>
</dbReference>
<feature type="transmembrane region" description="Helical" evidence="6">
    <location>
        <begin position="368"/>
        <end position="387"/>
    </location>
</feature>
<keyword evidence="4 6" id="KW-1133">Transmembrane helix</keyword>